<reference evidence="1" key="1">
    <citation type="submission" date="2013-05" db="EMBL/GenBank/DDBJ databases">
        <title>Genome assembly of Cystobacter fuscus DSM 2262.</title>
        <authorList>
            <person name="Sharma G."/>
            <person name="Khatri I."/>
            <person name="Kaur C."/>
            <person name="Mayilraj S."/>
            <person name="Subramanian S."/>
        </authorList>
    </citation>
    <scope>NUCLEOTIDE SEQUENCE [LARGE SCALE GENOMIC DNA]</scope>
    <source>
        <strain evidence="1">DSM 2262</strain>
    </source>
</reference>
<name>S9PQ51_CYSF2</name>
<dbReference type="eggNOG" id="COG3860">
    <property type="taxonomic scope" value="Bacteria"/>
</dbReference>
<dbReference type="AlphaFoldDB" id="S9PQ51"/>
<proteinExistence type="predicted"/>
<dbReference type="InterPro" id="IPR035901">
    <property type="entry name" value="GIY-YIG_endonuc_sf"/>
</dbReference>
<gene>
    <name evidence="1" type="ORF">D187_000014</name>
</gene>
<dbReference type="EMBL" id="ANAH02000001">
    <property type="protein sequence ID" value="EPX64592.1"/>
    <property type="molecule type" value="Genomic_DNA"/>
</dbReference>
<evidence type="ECO:0000313" key="1">
    <source>
        <dbReference type="EMBL" id="EPX64592.1"/>
    </source>
</evidence>
<protein>
    <submittedName>
        <fullName evidence="1">Regulatory protein, ArsR</fullName>
    </submittedName>
</protein>
<evidence type="ECO:0000313" key="2">
    <source>
        <dbReference type="Proteomes" id="UP000011682"/>
    </source>
</evidence>
<comment type="caution">
    <text evidence="1">The sequence shown here is derived from an EMBL/GenBank/DDBJ whole genome shotgun (WGS) entry which is preliminary data.</text>
</comment>
<sequence length="106" mass="11872">MGVFAVRNHPEGKVLVGSSLNLPGALNRLRFELMHLGHRKFPALQEDWNRLGADAFSFEVLDVLEPPEEPGTDLGEELRVLEALWMERLRPYGEAGYHPPPEPSAS</sequence>
<dbReference type="CDD" id="cd10451">
    <property type="entry name" value="GIY-YIG_LuxR_like"/>
    <property type="match status" value="1"/>
</dbReference>
<dbReference type="Proteomes" id="UP000011682">
    <property type="component" value="Unassembled WGS sequence"/>
</dbReference>
<organism evidence="1 2">
    <name type="scientific">Cystobacter fuscus (strain ATCC 25194 / DSM 2262 / NBRC 100088 / M29)</name>
    <dbReference type="NCBI Taxonomy" id="1242864"/>
    <lineage>
        <taxon>Bacteria</taxon>
        <taxon>Pseudomonadati</taxon>
        <taxon>Myxococcota</taxon>
        <taxon>Myxococcia</taxon>
        <taxon>Myxococcales</taxon>
        <taxon>Cystobacterineae</taxon>
        <taxon>Archangiaceae</taxon>
        <taxon>Cystobacter</taxon>
    </lineage>
</organism>
<keyword evidence="2" id="KW-1185">Reference proteome</keyword>
<dbReference type="Gene3D" id="3.40.1440.10">
    <property type="entry name" value="GIY-YIG endonuclease"/>
    <property type="match status" value="1"/>
</dbReference>
<accession>S9PQ51</accession>